<evidence type="ECO:0000313" key="2">
    <source>
        <dbReference type="EMBL" id="WWC67986.1"/>
    </source>
</evidence>
<evidence type="ECO:0000313" key="3">
    <source>
        <dbReference type="Proteomes" id="UP000094020"/>
    </source>
</evidence>
<dbReference type="EMBL" id="CP144520">
    <property type="protein sequence ID" value="WWC67986.1"/>
    <property type="molecule type" value="Genomic_DNA"/>
</dbReference>
<keyword evidence="3" id="KW-1185">Reference proteome</keyword>
<dbReference type="AlphaFoldDB" id="A0A1B9HVC8"/>
<name>A0A1B9HVC8_9TREE</name>
<reference evidence="1" key="1">
    <citation type="submission" date="2013-07" db="EMBL/GenBank/DDBJ databases">
        <title>The Genome Sequence of Cryptococcus pinus CBS10737.</title>
        <authorList>
            <consortium name="The Broad Institute Genome Sequencing Platform"/>
            <person name="Cuomo C."/>
            <person name="Litvintseva A."/>
            <person name="Chen Y."/>
            <person name="Heitman J."/>
            <person name="Sun S."/>
            <person name="Springer D."/>
            <person name="Dromer F."/>
            <person name="Young S.K."/>
            <person name="Zeng Q."/>
            <person name="Gargeya S."/>
            <person name="Fitzgerald M."/>
            <person name="Abouelleil A."/>
            <person name="Alvarado L."/>
            <person name="Berlin A.M."/>
            <person name="Chapman S.B."/>
            <person name="Dewar J."/>
            <person name="Goldberg J."/>
            <person name="Griggs A."/>
            <person name="Gujja S."/>
            <person name="Hansen M."/>
            <person name="Howarth C."/>
            <person name="Imamovic A."/>
            <person name="Larimer J."/>
            <person name="McCowan C."/>
            <person name="Murphy C."/>
            <person name="Pearson M."/>
            <person name="Priest M."/>
            <person name="Roberts A."/>
            <person name="Saif S."/>
            <person name="Shea T."/>
            <person name="Sykes S."/>
            <person name="Wortman J."/>
            <person name="Nusbaum C."/>
            <person name="Birren B."/>
        </authorList>
    </citation>
    <scope>NUCLEOTIDE SEQUENCE [LARGE SCALE GENOMIC DNA]</scope>
    <source>
        <strain evidence="1">CBS 10737</strain>
    </source>
</reference>
<accession>A0A1B9HVC8</accession>
<organism evidence="1">
    <name type="scientific">Kwoniella pini CBS 10737</name>
    <dbReference type="NCBI Taxonomy" id="1296096"/>
    <lineage>
        <taxon>Eukaryota</taxon>
        <taxon>Fungi</taxon>
        <taxon>Dikarya</taxon>
        <taxon>Basidiomycota</taxon>
        <taxon>Agaricomycotina</taxon>
        <taxon>Tremellomycetes</taxon>
        <taxon>Tremellales</taxon>
        <taxon>Cryptococcaceae</taxon>
        <taxon>Kwoniella</taxon>
    </lineage>
</organism>
<sequence>MSSEATNEWRLLCDQALSGGWNGVSSPEHKEIQEFKQLILKGFAASLPNQSNIEADILKEIIPKLQSLTNLVHTLQIDNRTLSRDVRQLEDSFKNMRAGSGQVNAQSAKSFDQAIEALTSHARTSASQLSTFSETLTKLQKDMRELELKN</sequence>
<reference evidence="2" key="4">
    <citation type="submission" date="2024-02" db="EMBL/GenBank/DDBJ databases">
        <title>Comparative genomics of Cryptococcus and Kwoniella reveals pathogenesis evolution and contrasting modes of karyotype evolution via chromosome fusion or intercentromeric recombination.</title>
        <authorList>
            <person name="Coelho M.A."/>
            <person name="David-Palma M."/>
            <person name="Shea T."/>
            <person name="Bowers K."/>
            <person name="McGinley-Smith S."/>
            <person name="Mohammad A.W."/>
            <person name="Gnirke A."/>
            <person name="Yurkov A.M."/>
            <person name="Nowrousian M."/>
            <person name="Sun S."/>
            <person name="Cuomo C.A."/>
            <person name="Heitman J."/>
        </authorList>
    </citation>
    <scope>NUCLEOTIDE SEQUENCE</scope>
    <source>
        <strain evidence="2">CBS 10737</strain>
    </source>
</reference>
<dbReference type="GeneID" id="30175374"/>
<gene>
    <name evidence="1" type="ORF">I206_07005</name>
    <name evidence="2" type="ORF">I206_101905</name>
</gene>
<dbReference type="KEGG" id="kpin:30175374"/>
<reference evidence="2" key="2">
    <citation type="submission" date="2013-07" db="EMBL/GenBank/DDBJ databases">
        <authorList>
            <consortium name="The Broad Institute Genome Sequencing Platform"/>
            <person name="Cuomo C."/>
            <person name="Litvintseva A."/>
            <person name="Chen Y."/>
            <person name="Heitman J."/>
            <person name="Sun S."/>
            <person name="Springer D."/>
            <person name="Dromer F."/>
            <person name="Young S.K."/>
            <person name="Zeng Q."/>
            <person name="Gargeya S."/>
            <person name="Fitzgerald M."/>
            <person name="Abouelleil A."/>
            <person name="Alvarado L."/>
            <person name="Berlin A.M."/>
            <person name="Chapman S.B."/>
            <person name="Dewar J."/>
            <person name="Goldberg J."/>
            <person name="Griggs A."/>
            <person name="Gujja S."/>
            <person name="Hansen M."/>
            <person name="Howarth C."/>
            <person name="Imamovic A."/>
            <person name="Larimer J."/>
            <person name="McCowan C."/>
            <person name="Murphy C."/>
            <person name="Pearson M."/>
            <person name="Priest M."/>
            <person name="Roberts A."/>
            <person name="Saif S."/>
            <person name="Shea T."/>
            <person name="Sykes S."/>
            <person name="Wortman J."/>
            <person name="Nusbaum C."/>
            <person name="Birren B."/>
        </authorList>
    </citation>
    <scope>NUCLEOTIDE SEQUENCE</scope>
    <source>
        <strain evidence="2">CBS 10737</strain>
    </source>
</reference>
<dbReference type="Proteomes" id="UP000094020">
    <property type="component" value="Chromosome 2"/>
</dbReference>
<reference evidence="1" key="3">
    <citation type="submission" date="2016-07" db="EMBL/GenBank/DDBJ databases">
        <title>Evolution of pathogenesis and genome organization in the Tremellales.</title>
        <authorList>
            <person name="Cuomo C."/>
            <person name="Litvintseva A."/>
            <person name="Heitman J."/>
            <person name="Chen Y."/>
            <person name="Sun S."/>
            <person name="Springer D."/>
            <person name="Dromer F."/>
            <person name="Young S."/>
            <person name="Zeng Q."/>
            <person name="Chapman S."/>
            <person name="Gujja S."/>
            <person name="Saif S."/>
            <person name="Birren B."/>
        </authorList>
    </citation>
    <scope>NUCLEOTIDE SEQUENCE</scope>
    <source>
        <strain evidence="1">CBS 10737</strain>
    </source>
</reference>
<evidence type="ECO:0000313" key="1">
    <source>
        <dbReference type="EMBL" id="OCF47227.1"/>
    </source>
</evidence>
<dbReference type="EMBL" id="KV700117">
    <property type="protein sequence ID" value="OCF47227.1"/>
    <property type="molecule type" value="Genomic_DNA"/>
</dbReference>
<protein>
    <submittedName>
        <fullName evidence="1">Uncharacterized protein</fullName>
    </submittedName>
</protein>
<dbReference type="RefSeq" id="XP_019008446.1">
    <property type="nucleotide sequence ID" value="XM_019158700.1"/>
</dbReference>
<proteinExistence type="predicted"/>